<comment type="caution">
    <text evidence="1">The sequence shown here is derived from an EMBL/GenBank/DDBJ whole genome shotgun (WGS) entry which is preliminary data.</text>
</comment>
<dbReference type="Proteomes" id="UP001482620">
    <property type="component" value="Unassembled WGS sequence"/>
</dbReference>
<evidence type="ECO:0000313" key="1">
    <source>
        <dbReference type="EMBL" id="MEQ2256289.1"/>
    </source>
</evidence>
<gene>
    <name evidence="1" type="ORF">ILYODFUR_022764</name>
</gene>
<reference evidence="1 2" key="1">
    <citation type="submission" date="2021-06" db="EMBL/GenBank/DDBJ databases">
        <authorList>
            <person name="Palmer J.M."/>
        </authorList>
    </citation>
    <scope>NUCLEOTIDE SEQUENCE [LARGE SCALE GENOMIC DNA]</scope>
    <source>
        <strain evidence="2">if_2019</strain>
        <tissue evidence="1">Muscle</tissue>
    </source>
</reference>
<organism evidence="1 2">
    <name type="scientific">Ilyodon furcidens</name>
    <name type="common">goldbreast splitfin</name>
    <dbReference type="NCBI Taxonomy" id="33524"/>
    <lineage>
        <taxon>Eukaryota</taxon>
        <taxon>Metazoa</taxon>
        <taxon>Chordata</taxon>
        <taxon>Craniata</taxon>
        <taxon>Vertebrata</taxon>
        <taxon>Euteleostomi</taxon>
        <taxon>Actinopterygii</taxon>
        <taxon>Neopterygii</taxon>
        <taxon>Teleostei</taxon>
        <taxon>Neoteleostei</taxon>
        <taxon>Acanthomorphata</taxon>
        <taxon>Ovalentaria</taxon>
        <taxon>Atherinomorphae</taxon>
        <taxon>Cyprinodontiformes</taxon>
        <taxon>Goodeidae</taxon>
        <taxon>Ilyodon</taxon>
    </lineage>
</organism>
<accession>A0ABV0VGW2</accession>
<protein>
    <submittedName>
        <fullName evidence="1">Uncharacterized protein</fullName>
    </submittedName>
</protein>
<sequence>MLGIIVLFDRPLTPRLQIVLMTFIPAFLSKSISTCYRFSDTEETKQPQGITEPPPCFTVVLCVLFRVCFIISSPERPLTHRPENFKFSFNAPQNRITKPHWLILIVVS</sequence>
<proteinExistence type="predicted"/>
<evidence type="ECO:0000313" key="2">
    <source>
        <dbReference type="Proteomes" id="UP001482620"/>
    </source>
</evidence>
<keyword evidence="2" id="KW-1185">Reference proteome</keyword>
<name>A0ABV0VGW2_9TELE</name>
<dbReference type="EMBL" id="JAHRIQ010106803">
    <property type="protein sequence ID" value="MEQ2256289.1"/>
    <property type="molecule type" value="Genomic_DNA"/>
</dbReference>